<dbReference type="EMBL" id="JAPDDT010000017">
    <property type="protein sequence ID" value="MCW1925768.1"/>
    <property type="molecule type" value="Genomic_DNA"/>
</dbReference>
<comment type="caution">
    <text evidence="2">The sequence shown here is derived from an EMBL/GenBank/DDBJ whole genome shotgun (WGS) entry which is preliminary data.</text>
</comment>
<evidence type="ECO:0000313" key="2">
    <source>
        <dbReference type="EMBL" id="MCW1925768.1"/>
    </source>
</evidence>
<dbReference type="Proteomes" id="UP001320876">
    <property type="component" value="Unassembled WGS sequence"/>
</dbReference>
<dbReference type="SUPFAM" id="SSF117281">
    <property type="entry name" value="Kelch motif"/>
    <property type="match status" value="1"/>
</dbReference>
<gene>
    <name evidence="2" type="ORF">OKA05_24635</name>
</gene>
<dbReference type="Pfam" id="PF24996">
    <property type="entry name" value="NANM"/>
    <property type="match status" value="1"/>
</dbReference>
<sequence>MNPPHLTRPLAAAAALAAMPVRAEVTVLPPVPDAVGFAGAFAGVHGGQLIAGGGANFPDGTMPWDGGKKVWHERLFALDLKQSGATWQEAGKLPAPNGYGVSLTVPEGVLLIGGGDVKEHFREVKLMTYSNGTTAFRELAALPVPLAQMAGAVTGRRVHVCGGIEKPDATAASAGHWMFDLDAMDKGWQTLPPLPGPGRILATAAGIGGDFILTGGCSLAADAAGKPVRTYLRDAWKFSGGQWQRLADMPRASVAAASPAPVRGDALFVISGDDGKHVGSPKDHRGFTRGILRYDVSEDAWSSAGELDAPAPVTLPTAPWRDGFILFNGEVKPGVRTPQVLIFTPPES</sequence>
<accession>A0ABT3GQG2</accession>
<name>A0ABT3GQG2_9BACT</name>
<proteinExistence type="predicted"/>
<feature type="chain" id="PRO_5046232252" evidence="1">
    <location>
        <begin position="24"/>
        <end position="348"/>
    </location>
</feature>
<keyword evidence="1" id="KW-0732">Signal</keyword>
<dbReference type="Gene3D" id="2.120.10.80">
    <property type="entry name" value="Kelch-type beta propeller"/>
    <property type="match status" value="1"/>
</dbReference>
<dbReference type="PANTHER" id="PTHR45632">
    <property type="entry name" value="LD33804P"/>
    <property type="match status" value="1"/>
</dbReference>
<keyword evidence="3" id="KW-1185">Reference proteome</keyword>
<evidence type="ECO:0000313" key="3">
    <source>
        <dbReference type="Proteomes" id="UP001320876"/>
    </source>
</evidence>
<protein>
    <submittedName>
        <fullName evidence="2">Galactose oxidase</fullName>
    </submittedName>
</protein>
<feature type="signal peptide" evidence="1">
    <location>
        <begin position="1"/>
        <end position="23"/>
    </location>
</feature>
<reference evidence="2 3" key="1">
    <citation type="submission" date="2022-10" db="EMBL/GenBank/DDBJ databases">
        <title>Luteolibacter arcticus strain CCTCC AB 2014275, whole genome shotgun sequencing project.</title>
        <authorList>
            <person name="Zhao G."/>
            <person name="Shen L."/>
        </authorList>
    </citation>
    <scope>NUCLEOTIDE SEQUENCE [LARGE SCALE GENOMIC DNA]</scope>
    <source>
        <strain evidence="2 3">CCTCC AB 2014275</strain>
    </source>
</reference>
<dbReference type="InterPro" id="IPR056734">
    <property type="entry name" value="NANM"/>
</dbReference>
<dbReference type="InterPro" id="IPR015915">
    <property type="entry name" value="Kelch-typ_b-propeller"/>
</dbReference>
<evidence type="ECO:0000256" key="1">
    <source>
        <dbReference type="SAM" id="SignalP"/>
    </source>
</evidence>
<organism evidence="2 3">
    <name type="scientific">Luteolibacter arcticus</name>
    <dbReference type="NCBI Taxonomy" id="1581411"/>
    <lineage>
        <taxon>Bacteria</taxon>
        <taxon>Pseudomonadati</taxon>
        <taxon>Verrucomicrobiota</taxon>
        <taxon>Verrucomicrobiia</taxon>
        <taxon>Verrucomicrobiales</taxon>
        <taxon>Verrucomicrobiaceae</taxon>
        <taxon>Luteolibacter</taxon>
    </lineage>
</organism>
<dbReference type="RefSeq" id="WP_264489875.1">
    <property type="nucleotide sequence ID" value="NZ_JAPDDT010000017.1"/>
</dbReference>